<dbReference type="Pfam" id="PF04340">
    <property type="entry name" value="DUF484"/>
    <property type="match status" value="2"/>
</dbReference>
<reference evidence="2 3" key="1">
    <citation type="submission" date="2023-11" db="EMBL/GenBank/DDBJ databases">
        <title>Plant-associative lifestyle of Vibrio porteresiae and its evolutionary dynamics.</title>
        <authorList>
            <person name="Rameshkumar N."/>
            <person name="Kirti K."/>
        </authorList>
    </citation>
    <scope>NUCLEOTIDE SEQUENCE [LARGE SCALE GENOMIC DNA]</scope>
    <source>
        <strain evidence="2 3">MSSRF60</strain>
    </source>
</reference>
<comment type="caution">
    <text evidence="2">The sequence shown here is derived from an EMBL/GenBank/DDBJ whole genome shotgun (WGS) entry which is preliminary data.</text>
</comment>
<sequence>MSQLEADALTAEVVAEYLKDNPDFFKHRQELVDSLSLPSQQSGSVSLVHVQMARQRQRIEDLEEEITSLMSLAASNDRTFHEFMDLQEQILKCECFADVCAMIEEKARTLNLIGYVRLLNNQDTKYSLSKEQWSRFSTNHFNGKSAYLGRLRKADRHLLFGEQLFGEQVFSGKRAGEERYAPEMGSYVILPLIKRNPLGILAFASEDGGHFQPSMDTLFLRHLALVVSHLIDTLPWQLESHERINTSFVN</sequence>
<dbReference type="PANTHER" id="PTHR38765">
    <property type="entry name" value="DUF484 DOMAIN-CONTAINING PROTEIN"/>
    <property type="match status" value="1"/>
</dbReference>
<gene>
    <name evidence="2" type="ORF">SBW85_11655</name>
</gene>
<proteinExistence type="predicted"/>
<dbReference type="Proteomes" id="UP001272325">
    <property type="component" value="Unassembled WGS sequence"/>
</dbReference>
<accession>A0ABU4IJU2</accession>
<evidence type="ECO:0000313" key="3">
    <source>
        <dbReference type="Proteomes" id="UP001272325"/>
    </source>
</evidence>
<dbReference type="EMBL" id="JAWRCN010000001">
    <property type="protein sequence ID" value="MDW6018379.1"/>
    <property type="molecule type" value="Genomic_DNA"/>
</dbReference>
<organism evidence="2 3">
    <name type="scientific">Vibrio plantisponsor</name>
    <dbReference type="NCBI Taxonomy" id="664643"/>
    <lineage>
        <taxon>Bacteria</taxon>
        <taxon>Pseudomonadati</taxon>
        <taxon>Pseudomonadota</taxon>
        <taxon>Gammaproteobacteria</taxon>
        <taxon>Vibrionales</taxon>
        <taxon>Vibrionaceae</taxon>
        <taxon>Vibrio</taxon>
    </lineage>
</organism>
<feature type="coiled-coil region" evidence="1">
    <location>
        <begin position="45"/>
        <end position="72"/>
    </location>
</feature>
<dbReference type="InterPro" id="IPR007435">
    <property type="entry name" value="DUF484"/>
</dbReference>
<dbReference type="PANTHER" id="PTHR38765:SF1">
    <property type="entry name" value="DUF484 DOMAIN-CONTAINING PROTEIN"/>
    <property type="match status" value="1"/>
</dbReference>
<dbReference type="Gene3D" id="3.30.450.40">
    <property type="match status" value="1"/>
</dbReference>
<name>A0ABU4IJU2_9VIBR</name>
<evidence type="ECO:0000313" key="2">
    <source>
        <dbReference type="EMBL" id="MDW6018379.1"/>
    </source>
</evidence>
<dbReference type="RefSeq" id="WP_102941512.1">
    <property type="nucleotide sequence ID" value="NZ_AP024893.1"/>
</dbReference>
<evidence type="ECO:0000256" key="1">
    <source>
        <dbReference type="SAM" id="Coils"/>
    </source>
</evidence>
<keyword evidence="1" id="KW-0175">Coiled coil</keyword>
<protein>
    <submittedName>
        <fullName evidence="2">DUF484 family protein</fullName>
    </submittedName>
</protein>
<dbReference type="InterPro" id="IPR029016">
    <property type="entry name" value="GAF-like_dom_sf"/>
</dbReference>
<keyword evidence="3" id="KW-1185">Reference proteome</keyword>